<evidence type="ECO:0000313" key="2">
    <source>
        <dbReference type="EMBL" id="KAF1971760.1"/>
    </source>
</evidence>
<evidence type="ECO:0000313" key="3">
    <source>
        <dbReference type="Proteomes" id="UP000800036"/>
    </source>
</evidence>
<protein>
    <submittedName>
        <fullName evidence="2">Uncharacterized protein</fullName>
    </submittedName>
</protein>
<sequence length="371" mass="42558">MKQQVKENWDSDSEEEPEEQPEPAKLPLPLPGFLRLPRELRLEIYKRTCLPVRTKHRYLNYDPSHRWGRKALTIVHTYPSNGALLATCKQIHWELTALLFLRDASLERNSIRVIGNASCLDALVFKALLHCAAKNMGDCDCPRALTESFTGALPQSIISHAELHGLLDNVGCVEGGKKVVELVVEDPGPGPWPNPAMDYWTGLAHDVPRFNNWARSKGRELKIHLEVVIRPYVRSIIGLSQWRVERPLASLGKERKNEAKIPGNERPSWMSLEQWKVERPLASLKRRAMVAEERRTGSEDDREITVSDVRSFSSIREWAEAQKLASLRKAKKDARKITGSEGREVEEEEWAARWQDLDRSRRRFKLDLRKG</sequence>
<gene>
    <name evidence="2" type="ORF">BU23DRAFT_569587</name>
</gene>
<feature type="region of interest" description="Disordered" evidence="1">
    <location>
        <begin position="329"/>
        <end position="348"/>
    </location>
</feature>
<dbReference type="Proteomes" id="UP000800036">
    <property type="component" value="Unassembled WGS sequence"/>
</dbReference>
<dbReference type="AlphaFoldDB" id="A0A6A5V543"/>
<organism evidence="2 3">
    <name type="scientific">Bimuria novae-zelandiae CBS 107.79</name>
    <dbReference type="NCBI Taxonomy" id="1447943"/>
    <lineage>
        <taxon>Eukaryota</taxon>
        <taxon>Fungi</taxon>
        <taxon>Dikarya</taxon>
        <taxon>Ascomycota</taxon>
        <taxon>Pezizomycotina</taxon>
        <taxon>Dothideomycetes</taxon>
        <taxon>Pleosporomycetidae</taxon>
        <taxon>Pleosporales</taxon>
        <taxon>Massarineae</taxon>
        <taxon>Didymosphaeriaceae</taxon>
        <taxon>Bimuria</taxon>
    </lineage>
</organism>
<keyword evidence="3" id="KW-1185">Reference proteome</keyword>
<name>A0A6A5V543_9PLEO</name>
<feature type="compositionally biased region" description="Acidic residues" evidence="1">
    <location>
        <begin position="10"/>
        <end position="21"/>
    </location>
</feature>
<reference evidence="2" key="1">
    <citation type="journal article" date="2020" name="Stud. Mycol.">
        <title>101 Dothideomycetes genomes: a test case for predicting lifestyles and emergence of pathogens.</title>
        <authorList>
            <person name="Haridas S."/>
            <person name="Albert R."/>
            <person name="Binder M."/>
            <person name="Bloem J."/>
            <person name="Labutti K."/>
            <person name="Salamov A."/>
            <person name="Andreopoulos B."/>
            <person name="Baker S."/>
            <person name="Barry K."/>
            <person name="Bills G."/>
            <person name="Bluhm B."/>
            <person name="Cannon C."/>
            <person name="Castanera R."/>
            <person name="Culley D."/>
            <person name="Daum C."/>
            <person name="Ezra D."/>
            <person name="Gonzalez J."/>
            <person name="Henrissat B."/>
            <person name="Kuo A."/>
            <person name="Liang C."/>
            <person name="Lipzen A."/>
            <person name="Lutzoni F."/>
            <person name="Magnuson J."/>
            <person name="Mondo S."/>
            <person name="Nolan M."/>
            <person name="Ohm R."/>
            <person name="Pangilinan J."/>
            <person name="Park H.-J."/>
            <person name="Ramirez L."/>
            <person name="Alfaro M."/>
            <person name="Sun H."/>
            <person name="Tritt A."/>
            <person name="Yoshinaga Y."/>
            <person name="Zwiers L.-H."/>
            <person name="Turgeon B."/>
            <person name="Goodwin S."/>
            <person name="Spatafora J."/>
            <person name="Crous P."/>
            <person name="Grigoriev I."/>
        </authorList>
    </citation>
    <scope>NUCLEOTIDE SEQUENCE</scope>
    <source>
        <strain evidence="2">CBS 107.79</strain>
    </source>
</reference>
<dbReference type="OrthoDB" id="10527784at2759"/>
<evidence type="ECO:0000256" key="1">
    <source>
        <dbReference type="SAM" id="MobiDB-lite"/>
    </source>
</evidence>
<dbReference type="EMBL" id="ML976691">
    <property type="protein sequence ID" value="KAF1971760.1"/>
    <property type="molecule type" value="Genomic_DNA"/>
</dbReference>
<accession>A0A6A5V543</accession>
<feature type="region of interest" description="Disordered" evidence="1">
    <location>
        <begin position="1"/>
        <end position="28"/>
    </location>
</feature>
<proteinExistence type="predicted"/>